<keyword evidence="2" id="KW-0812">Transmembrane</keyword>
<dbReference type="PANTHER" id="PTHR43057:SF1">
    <property type="entry name" value="ARSENICAL-RESISTANCE PROTEIN 3"/>
    <property type="match status" value="1"/>
</dbReference>
<accession>A0ABX1AQU8</accession>
<feature type="transmembrane region" description="Helical" evidence="2">
    <location>
        <begin position="63"/>
        <end position="85"/>
    </location>
</feature>
<evidence type="ECO:0000256" key="2">
    <source>
        <dbReference type="SAM" id="Phobius"/>
    </source>
</evidence>
<keyword evidence="1" id="KW-0813">Transport</keyword>
<keyword evidence="4" id="KW-1185">Reference proteome</keyword>
<dbReference type="RefSeq" id="WP_167933956.1">
    <property type="nucleotide sequence ID" value="NZ_JAAVJB010000110.1"/>
</dbReference>
<feature type="transmembrane region" description="Helical" evidence="2">
    <location>
        <begin position="32"/>
        <end position="51"/>
    </location>
</feature>
<feature type="transmembrane region" description="Helical" evidence="2">
    <location>
        <begin position="122"/>
        <end position="145"/>
    </location>
</feature>
<protein>
    <submittedName>
        <fullName evidence="3">Arsenic resistance protein</fullName>
    </submittedName>
</protein>
<dbReference type="EMBL" id="JAAVJB010000110">
    <property type="protein sequence ID" value="NJP67425.1"/>
    <property type="molecule type" value="Genomic_DNA"/>
</dbReference>
<dbReference type="InterPro" id="IPR016833">
    <property type="entry name" value="Put_Na-Bile_cotransptr"/>
</dbReference>
<feature type="transmembrane region" description="Helical" evidence="2">
    <location>
        <begin position="7"/>
        <end position="26"/>
    </location>
</feature>
<keyword evidence="2" id="KW-1133">Transmembrane helix</keyword>
<comment type="caution">
    <text evidence="3">The sequence shown here is derived from an EMBL/GenBank/DDBJ whole genome shotgun (WGS) entry which is preliminary data.</text>
</comment>
<feature type="transmembrane region" description="Helical" evidence="2">
    <location>
        <begin position="157"/>
        <end position="175"/>
    </location>
</feature>
<gene>
    <name evidence="3" type="ORF">HCJ92_14220</name>
</gene>
<feature type="transmembrane region" description="Helical" evidence="2">
    <location>
        <begin position="225"/>
        <end position="245"/>
    </location>
</feature>
<proteinExistence type="predicted"/>
<reference evidence="3 4" key="1">
    <citation type="submission" date="2020-03" db="EMBL/GenBank/DDBJ databases">
        <title>Draft genome of Streptomyces sp. ventii, isolated from the Axial Seamount in the Pacific Ocean, and resequencing of the two type strains Streptomyces lonarensis strain NCL 716 and Streptomyces bohaiensis strain 11A07.</title>
        <authorList>
            <person name="Loughran R.M."/>
            <person name="Pfannmuller K.M."/>
            <person name="Wasson B.J."/>
            <person name="Deadmond M.C."/>
            <person name="Paddock B.E."/>
            <person name="Koyack M.J."/>
            <person name="Gallegos D.A."/>
            <person name="Mitchell E.A."/>
            <person name="Ushijima B."/>
            <person name="Saw J.H."/>
            <person name="Mcphail K.L."/>
            <person name="Videau P."/>
        </authorList>
    </citation>
    <scope>NUCLEOTIDE SEQUENCE [LARGE SCALE GENOMIC DNA]</scope>
    <source>
        <strain evidence="4">5675061</strain>
    </source>
</reference>
<dbReference type="PANTHER" id="PTHR43057">
    <property type="entry name" value="ARSENITE EFFLUX TRANSPORTER"/>
    <property type="match status" value="1"/>
</dbReference>
<dbReference type="InterPro" id="IPR004706">
    <property type="entry name" value="Arsenical-R_Acr3"/>
</dbReference>
<dbReference type="Gene3D" id="1.20.1530.20">
    <property type="match status" value="1"/>
</dbReference>
<evidence type="ECO:0000256" key="1">
    <source>
        <dbReference type="ARBA" id="ARBA00022448"/>
    </source>
</evidence>
<dbReference type="InterPro" id="IPR038770">
    <property type="entry name" value="Na+/solute_symporter_sf"/>
</dbReference>
<name>A0ABX1AQU8_9ACTN</name>
<keyword evidence="2" id="KW-0472">Membrane</keyword>
<evidence type="ECO:0000313" key="4">
    <source>
        <dbReference type="Proteomes" id="UP000746503"/>
    </source>
</evidence>
<dbReference type="Proteomes" id="UP000746503">
    <property type="component" value="Unassembled WGS sequence"/>
</dbReference>
<feature type="transmembrane region" description="Helical" evidence="2">
    <location>
        <begin position="195"/>
        <end position="213"/>
    </location>
</feature>
<evidence type="ECO:0000313" key="3">
    <source>
        <dbReference type="EMBL" id="NJP67425.1"/>
    </source>
</evidence>
<sequence length="313" mass="32914">MEHHQVAVYVAAIAVGLLCGLAVPAAGPALEVGITPVLVALLYATFLQVPASRLLASLRAGRFLVAVLVVDFVLVPLVVAAAFPLLPADDAVRLGFLLVMLSPCIDYVIAFTRLAGGSDRRLLAATPLLLVVQMLLLPVFLLLFLGDGLADVVETRPFVEAFVVFIVVPLALAWATQAWSARRRAGAVVTERVEAAMVPLMAATLLLVVGSQVPQLDGGLGEVAVLVPFFVGFLVVMPLLAAVVARLLRLEPADGRALAFTGATRNGLVLLPLALALPDAFAVAAVVMVLQTLVEVTGMVVYVRVIPRLFPGR</sequence>
<dbReference type="Pfam" id="PF13593">
    <property type="entry name" value="SBF_like"/>
    <property type="match status" value="1"/>
</dbReference>
<feature type="transmembrane region" description="Helical" evidence="2">
    <location>
        <begin position="91"/>
        <end position="110"/>
    </location>
</feature>
<organism evidence="3 4">
    <name type="scientific">Streptomyces spiramenti</name>
    <dbReference type="NCBI Taxonomy" id="2720606"/>
    <lineage>
        <taxon>Bacteria</taxon>
        <taxon>Bacillati</taxon>
        <taxon>Actinomycetota</taxon>
        <taxon>Actinomycetes</taxon>
        <taxon>Kitasatosporales</taxon>
        <taxon>Streptomycetaceae</taxon>
        <taxon>Streptomyces</taxon>
    </lineage>
</organism>